<feature type="domain" description="Post-SET" evidence="10">
    <location>
        <begin position="235"/>
        <end position="251"/>
    </location>
</feature>
<keyword evidence="4" id="KW-0808">Transferase</keyword>
<evidence type="ECO:0000313" key="12">
    <source>
        <dbReference type="RefSeq" id="XP_011495370.1"/>
    </source>
</evidence>
<evidence type="ECO:0000259" key="8">
    <source>
        <dbReference type="PROSITE" id="PS50280"/>
    </source>
</evidence>
<keyword evidence="6" id="KW-0479">Metal-binding</keyword>
<keyword evidence="5" id="KW-0949">S-adenosyl-L-methionine</keyword>
<dbReference type="Gene3D" id="2.170.270.10">
    <property type="entry name" value="SET domain"/>
    <property type="match status" value="1"/>
</dbReference>
<accession>A0AAJ6YCG5</accession>
<dbReference type="InterPro" id="IPR001214">
    <property type="entry name" value="SET_dom"/>
</dbReference>
<reference evidence="12" key="1">
    <citation type="submission" date="2025-08" db="UniProtKB">
        <authorList>
            <consortium name="RefSeq"/>
        </authorList>
    </citation>
    <scope>IDENTIFICATION</scope>
</reference>
<evidence type="ECO:0000256" key="7">
    <source>
        <dbReference type="ARBA" id="ARBA00022833"/>
    </source>
</evidence>
<evidence type="ECO:0000256" key="5">
    <source>
        <dbReference type="ARBA" id="ARBA00022691"/>
    </source>
</evidence>
<dbReference type="GO" id="GO:0032259">
    <property type="term" value="P:methylation"/>
    <property type="evidence" value="ECO:0007669"/>
    <property type="project" value="UniProtKB-KW"/>
</dbReference>
<dbReference type="PROSITE" id="PS50867">
    <property type="entry name" value="PRE_SET"/>
    <property type="match status" value="1"/>
</dbReference>
<organism evidence="11 12">
    <name type="scientific">Ceratosolen solmsi marchali</name>
    <dbReference type="NCBI Taxonomy" id="326594"/>
    <lineage>
        <taxon>Eukaryota</taxon>
        <taxon>Metazoa</taxon>
        <taxon>Ecdysozoa</taxon>
        <taxon>Arthropoda</taxon>
        <taxon>Hexapoda</taxon>
        <taxon>Insecta</taxon>
        <taxon>Pterygota</taxon>
        <taxon>Neoptera</taxon>
        <taxon>Endopterygota</taxon>
        <taxon>Hymenoptera</taxon>
        <taxon>Apocrita</taxon>
        <taxon>Proctotrupomorpha</taxon>
        <taxon>Chalcidoidea</taxon>
        <taxon>Agaonidae</taxon>
        <taxon>Agaoninae</taxon>
        <taxon>Ceratosolen</taxon>
    </lineage>
</organism>
<dbReference type="PROSITE" id="PS50280">
    <property type="entry name" value="SET"/>
    <property type="match status" value="1"/>
</dbReference>
<dbReference type="GO" id="GO:0005634">
    <property type="term" value="C:nucleus"/>
    <property type="evidence" value="ECO:0007669"/>
    <property type="project" value="InterPro"/>
</dbReference>
<dbReference type="InterPro" id="IPR003616">
    <property type="entry name" value="Post-SET_dom"/>
</dbReference>
<dbReference type="InterPro" id="IPR007728">
    <property type="entry name" value="Pre-SET_dom"/>
</dbReference>
<keyword evidence="2" id="KW-0158">Chromosome</keyword>
<keyword evidence="3" id="KW-0489">Methyltransferase</keyword>
<proteinExistence type="predicted"/>
<feature type="domain" description="Pre-SET" evidence="9">
    <location>
        <begin position="40"/>
        <end position="95"/>
    </location>
</feature>
<evidence type="ECO:0000259" key="9">
    <source>
        <dbReference type="PROSITE" id="PS50867"/>
    </source>
</evidence>
<dbReference type="PANTHER" id="PTHR46223:SF3">
    <property type="entry name" value="HISTONE-LYSINE N-METHYLTRANSFERASE SET-23"/>
    <property type="match status" value="1"/>
</dbReference>
<feature type="domain" description="SET" evidence="8">
    <location>
        <begin position="87"/>
        <end position="224"/>
    </location>
</feature>
<dbReference type="InterPro" id="IPR046341">
    <property type="entry name" value="SET_dom_sf"/>
</dbReference>
<dbReference type="GeneID" id="105360223"/>
<dbReference type="Pfam" id="PF05033">
    <property type="entry name" value="Pre-SET"/>
    <property type="match status" value="1"/>
</dbReference>
<name>A0AAJ6YCG5_9HYME</name>
<dbReference type="PANTHER" id="PTHR46223">
    <property type="entry name" value="HISTONE-LYSINE N-METHYLTRANSFERASE SUV39H"/>
    <property type="match status" value="1"/>
</dbReference>
<evidence type="ECO:0000256" key="3">
    <source>
        <dbReference type="ARBA" id="ARBA00022603"/>
    </source>
</evidence>
<dbReference type="InterPro" id="IPR050973">
    <property type="entry name" value="H3K9_Histone-Lys_N-MTase"/>
</dbReference>
<dbReference type="GO" id="GO:0008170">
    <property type="term" value="F:N-methyltransferase activity"/>
    <property type="evidence" value="ECO:0007669"/>
    <property type="project" value="UniProtKB-ARBA"/>
</dbReference>
<evidence type="ECO:0000256" key="4">
    <source>
        <dbReference type="ARBA" id="ARBA00022679"/>
    </source>
</evidence>
<dbReference type="GO" id="GO:0008270">
    <property type="term" value="F:zinc ion binding"/>
    <property type="evidence" value="ECO:0007669"/>
    <property type="project" value="InterPro"/>
</dbReference>
<keyword evidence="7" id="KW-0862">Zinc</keyword>
<comment type="subcellular location">
    <subcellularLocation>
        <location evidence="1">Chromosome</location>
    </subcellularLocation>
</comment>
<gene>
    <name evidence="12" type="primary">LOC105360223</name>
</gene>
<dbReference type="Pfam" id="PF00856">
    <property type="entry name" value="SET"/>
    <property type="match status" value="1"/>
</dbReference>
<protein>
    <submittedName>
        <fullName evidence="12">Histone-lysine N-methyltransferase SETMAR</fullName>
    </submittedName>
</protein>
<evidence type="ECO:0000259" key="10">
    <source>
        <dbReference type="PROSITE" id="PS50868"/>
    </source>
</evidence>
<evidence type="ECO:0000313" key="11">
    <source>
        <dbReference type="Proteomes" id="UP000695007"/>
    </source>
</evidence>
<dbReference type="RefSeq" id="XP_011495370.1">
    <property type="nucleotide sequence ID" value="XM_011497068.1"/>
</dbReference>
<keyword evidence="11" id="KW-1185">Reference proteome</keyword>
<dbReference type="GO" id="GO:0005694">
    <property type="term" value="C:chromosome"/>
    <property type="evidence" value="ECO:0007669"/>
    <property type="project" value="UniProtKB-SubCell"/>
</dbReference>
<evidence type="ECO:0000256" key="2">
    <source>
        <dbReference type="ARBA" id="ARBA00022454"/>
    </source>
</evidence>
<dbReference type="GO" id="GO:0042054">
    <property type="term" value="F:histone methyltransferase activity"/>
    <property type="evidence" value="ECO:0007669"/>
    <property type="project" value="InterPro"/>
</dbReference>
<dbReference type="Proteomes" id="UP000695007">
    <property type="component" value="Unplaced"/>
</dbReference>
<dbReference type="PROSITE" id="PS50868">
    <property type="entry name" value="POST_SET"/>
    <property type="match status" value="1"/>
</dbReference>
<evidence type="ECO:0000256" key="1">
    <source>
        <dbReference type="ARBA" id="ARBA00004286"/>
    </source>
</evidence>
<evidence type="ECO:0000256" key="6">
    <source>
        <dbReference type="ARBA" id="ARBA00022723"/>
    </source>
</evidence>
<sequence length="255" mass="28521">MGATSFTDNYNHLLSDIMYIDSNIPGPGIQIDDFESQFSVGCSCYQICNDDCSCIRYTRNYIDNRLIFDNKSSIIECNPSCKCMENCGNRLVQNGPLDCLTVKVATNTLMGFGLFTTKLIQKGQFICEYAGEVIGIDEAKRRFEENKIQGHMNYVLVVSEFIGEKRIMTCIDPSKFGNIGRYSNHSCQPNAMLVPVRVDIIVPRLCLFAIKDIAFMEEITFNYAGDVCTSNQNFSETPCLCGSLACIGYLPHCPV</sequence>
<dbReference type="SUPFAM" id="SSF82199">
    <property type="entry name" value="SET domain"/>
    <property type="match status" value="1"/>
</dbReference>
<dbReference type="KEGG" id="csol:105360223"/>
<dbReference type="AlphaFoldDB" id="A0AAJ6YCG5"/>
<dbReference type="SMART" id="SM00317">
    <property type="entry name" value="SET"/>
    <property type="match status" value="1"/>
</dbReference>
<dbReference type="GO" id="GO:0008757">
    <property type="term" value="F:S-adenosylmethionine-dependent methyltransferase activity"/>
    <property type="evidence" value="ECO:0007669"/>
    <property type="project" value="UniProtKB-ARBA"/>
</dbReference>